<reference evidence="2" key="1">
    <citation type="journal article" date="2015" name="Nature">
        <title>Complex archaea that bridge the gap between prokaryotes and eukaryotes.</title>
        <authorList>
            <person name="Spang A."/>
            <person name="Saw J.H."/>
            <person name="Jorgensen S.L."/>
            <person name="Zaremba-Niedzwiedzka K."/>
            <person name="Martijn J."/>
            <person name="Lind A.E."/>
            <person name="van Eijk R."/>
            <person name="Schleper C."/>
            <person name="Guy L."/>
            <person name="Ettema T.J."/>
        </authorList>
    </citation>
    <scope>NUCLEOTIDE SEQUENCE</scope>
</reference>
<organism evidence="2">
    <name type="scientific">marine sediment metagenome</name>
    <dbReference type="NCBI Taxonomy" id="412755"/>
    <lineage>
        <taxon>unclassified sequences</taxon>
        <taxon>metagenomes</taxon>
        <taxon>ecological metagenomes</taxon>
    </lineage>
</organism>
<comment type="caution">
    <text evidence="2">The sequence shown here is derived from an EMBL/GenBank/DDBJ whole genome shotgun (WGS) entry which is preliminary data.</text>
</comment>
<feature type="region of interest" description="Disordered" evidence="1">
    <location>
        <begin position="56"/>
        <end position="85"/>
    </location>
</feature>
<dbReference type="AlphaFoldDB" id="A0A0F9RH31"/>
<feature type="compositionally biased region" description="Basic and acidic residues" evidence="1">
    <location>
        <begin position="56"/>
        <end position="72"/>
    </location>
</feature>
<sequence length="85" mass="10122">MINIFFLKDYEERKKGTTEILKYKKGDQAFIERQKAGELIIDGIAEPFTAHMERIDKFEKPERKKTKKETAVSKRFQKREKAVNE</sequence>
<gene>
    <name evidence="2" type="ORF">LCGC14_0646840</name>
</gene>
<evidence type="ECO:0000313" key="2">
    <source>
        <dbReference type="EMBL" id="KKN49042.1"/>
    </source>
</evidence>
<dbReference type="EMBL" id="LAZR01001188">
    <property type="protein sequence ID" value="KKN49042.1"/>
    <property type="molecule type" value="Genomic_DNA"/>
</dbReference>
<name>A0A0F9RH31_9ZZZZ</name>
<proteinExistence type="predicted"/>
<accession>A0A0F9RH31</accession>
<protein>
    <submittedName>
        <fullName evidence="2">Uncharacterized protein</fullName>
    </submittedName>
</protein>
<evidence type="ECO:0000256" key="1">
    <source>
        <dbReference type="SAM" id="MobiDB-lite"/>
    </source>
</evidence>